<dbReference type="EMBL" id="AGXA01000002">
    <property type="protein sequence ID" value="EKU94375.1"/>
    <property type="molecule type" value="Genomic_DNA"/>
</dbReference>
<proteinExistence type="inferred from homology"/>
<dbReference type="GO" id="GO:0006412">
    <property type="term" value="P:translation"/>
    <property type="evidence" value="ECO:0007669"/>
    <property type="project" value="UniProtKB-UniRule"/>
</dbReference>
<name>K9EYY1_9LACT</name>
<dbReference type="NCBIfam" id="TIGR01031">
    <property type="entry name" value="rpmF_bact"/>
    <property type="match status" value="1"/>
</dbReference>
<dbReference type="PANTHER" id="PTHR35534">
    <property type="entry name" value="50S RIBOSOMAL PROTEIN L32"/>
    <property type="match status" value="1"/>
</dbReference>
<gene>
    <name evidence="5" type="primary">rpmF</name>
    <name evidence="7" type="ORF">HMPREF9698_00103</name>
</gene>
<dbReference type="SUPFAM" id="SSF57829">
    <property type="entry name" value="Zn-binding ribosomal proteins"/>
    <property type="match status" value="1"/>
</dbReference>
<feature type="region of interest" description="Disordered" evidence="6">
    <location>
        <begin position="1"/>
        <end position="23"/>
    </location>
</feature>
<organism evidence="7 8">
    <name type="scientific">Alloiococcus otitis ATCC 51267</name>
    <dbReference type="NCBI Taxonomy" id="883081"/>
    <lineage>
        <taxon>Bacteria</taxon>
        <taxon>Bacillati</taxon>
        <taxon>Bacillota</taxon>
        <taxon>Bacilli</taxon>
        <taxon>Lactobacillales</taxon>
        <taxon>Carnobacteriaceae</taxon>
        <taxon>Alloiococcus</taxon>
    </lineage>
</organism>
<evidence type="ECO:0000256" key="3">
    <source>
        <dbReference type="ARBA" id="ARBA00023274"/>
    </source>
</evidence>
<reference evidence="7 8" key="1">
    <citation type="submission" date="2012-09" db="EMBL/GenBank/DDBJ databases">
        <title>The Genome Sequence of Alloiococcus otitis ATCC 51267.</title>
        <authorList>
            <consortium name="The Broad Institute Genome Sequencing Platform"/>
            <person name="Earl A."/>
            <person name="Ward D."/>
            <person name="Feldgarden M."/>
            <person name="Gevers D."/>
            <person name="Huys G."/>
            <person name="Walker B."/>
            <person name="Young S.K."/>
            <person name="Zeng Q."/>
            <person name="Gargeya S."/>
            <person name="Fitzgerald M."/>
            <person name="Haas B."/>
            <person name="Abouelleil A."/>
            <person name="Alvarado L."/>
            <person name="Arachchi H.M."/>
            <person name="Berlin A.M."/>
            <person name="Chapman S.B."/>
            <person name="Goldberg J."/>
            <person name="Griggs A."/>
            <person name="Gujja S."/>
            <person name="Hansen M."/>
            <person name="Howarth C."/>
            <person name="Imamovic A."/>
            <person name="Larimer J."/>
            <person name="McCowen C."/>
            <person name="Montmayeur A."/>
            <person name="Murphy C."/>
            <person name="Neiman D."/>
            <person name="Pearson M."/>
            <person name="Priest M."/>
            <person name="Roberts A."/>
            <person name="Saif S."/>
            <person name="Shea T."/>
            <person name="Sisk P."/>
            <person name="Sykes S."/>
            <person name="Wortman J."/>
            <person name="Nusbaum C."/>
            <person name="Birren B."/>
        </authorList>
    </citation>
    <scope>NUCLEOTIDE SEQUENCE [LARGE SCALE GENOMIC DNA]</scope>
    <source>
        <strain evidence="7 8">ATCC 51267</strain>
    </source>
</reference>
<keyword evidence="8" id="KW-1185">Reference proteome</keyword>
<keyword evidence="2 5" id="KW-0689">Ribosomal protein</keyword>
<evidence type="ECO:0000256" key="5">
    <source>
        <dbReference type="HAMAP-Rule" id="MF_00340"/>
    </source>
</evidence>
<evidence type="ECO:0000313" key="7">
    <source>
        <dbReference type="EMBL" id="EKU94375.1"/>
    </source>
</evidence>
<dbReference type="InterPro" id="IPR011332">
    <property type="entry name" value="Ribosomal_zn-bd"/>
</dbReference>
<evidence type="ECO:0000256" key="4">
    <source>
        <dbReference type="ARBA" id="ARBA00035178"/>
    </source>
</evidence>
<dbReference type="InterPro" id="IPR002677">
    <property type="entry name" value="Ribosomal_bL32"/>
</dbReference>
<comment type="similarity">
    <text evidence="1 5">Belongs to the bacterial ribosomal protein bL32 family.</text>
</comment>
<dbReference type="InterPro" id="IPR044957">
    <property type="entry name" value="Ribosomal_bL32_bact"/>
</dbReference>
<dbReference type="OrthoDB" id="9812874at2"/>
<dbReference type="GO" id="GO:0003735">
    <property type="term" value="F:structural constituent of ribosome"/>
    <property type="evidence" value="ECO:0007669"/>
    <property type="project" value="InterPro"/>
</dbReference>
<protein>
    <recommendedName>
        <fullName evidence="4 5">Large ribosomal subunit protein bL32</fullName>
    </recommendedName>
</protein>
<dbReference type="RefSeq" id="WP_003776240.1">
    <property type="nucleotide sequence ID" value="NZ_JH992957.1"/>
</dbReference>
<dbReference type="STRING" id="883081.HMPREF9698_00103"/>
<sequence length="57" mass="6492">MAVPKRKTSSSKKNKRRTHKKLIAPNMTECPNCGEMKRNHHICPECGYYGGEKVMGE</sequence>
<evidence type="ECO:0000256" key="6">
    <source>
        <dbReference type="SAM" id="MobiDB-lite"/>
    </source>
</evidence>
<accession>K9EYY1</accession>
<comment type="caution">
    <text evidence="7">The sequence shown here is derived from an EMBL/GenBank/DDBJ whole genome shotgun (WGS) entry which is preliminary data.</text>
</comment>
<keyword evidence="3 5" id="KW-0687">Ribonucleoprotein</keyword>
<dbReference type="AlphaFoldDB" id="K9EYY1"/>
<feature type="compositionally biased region" description="Basic residues" evidence="6">
    <location>
        <begin position="1"/>
        <end position="22"/>
    </location>
</feature>
<dbReference type="HAMAP" id="MF_00340">
    <property type="entry name" value="Ribosomal_bL32"/>
    <property type="match status" value="1"/>
</dbReference>
<dbReference type="Proteomes" id="UP000009875">
    <property type="component" value="Unassembled WGS sequence"/>
</dbReference>
<evidence type="ECO:0000256" key="2">
    <source>
        <dbReference type="ARBA" id="ARBA00022980"/>
    </source>
</evidence>
<dbReference type="PANTHER" id="PTHR35534:SF1">
    <property type="entry name" value="LARGE RIBOSOMAL SUBUNIT PROTEIN BL32"/>
    <property type="match status" value="1"/>
</dbReference>
<evidence type="ECO:0000256" key="1">
    <source>
        <dbReference type="ARBA" id="ARBA00008560"/>
    </source>
</evidence>
<dbReference type="eggNOG" id="COG0333">
    <property type="taxonomic scope" value="Bacteria"/>
</dbReference>
<dbReference type="Pfam" id="PF01783">
    <property type="entry name" value="Ribosomal_L32p"/>
    <property type="match status" value="1"/>
</dbReference>
<evidence type="ECO:0000313" key="8">
    <source>
        <dbReference type="Proteomes" id="UP000009875"/>
    </source>
</evidence>
<dbReference type="HOGENOM" id="CLU_129084_1_3_9"/>
<dbReference type="GO" id="GO:0015934">
    <property type="term" value="C:large ribosomal subunit"/>
    <property type="evidence" value="ECO:0007669"/>
    <property type="project" value="InterPro"/>
</dbReference>